<dbReference type="InterPro" id="IPR029062">
    <property type="entry name" value="Class_I_gatase-like"/>
</dbReference>
<dbReference type="InterPro" id="IPR052158">
    <property type="entry name" value="INH-QAR"/>
</dbReference>
<dbReference type="AlphaFoldDB" id="A0A0W0Z952"/>
<gene>
    <name evidence="2" type="ORF">Lsha_0232</name>
</gene>
<dbReference type="RefSeq" id="WP_018577656.1">
    <property type="nucleotide sequence ID" value="NZ_KB892404.1"/>
</dbReference>
<dbReference type="Proteomes" id="UP000054600">
    <property type="component" value="Unassembled WGS sequence"/>
</dbReference>
<feature type="domain" description="DJ-1/PfpI" evidence="1">
    <location>
        <begin position="12"/>
        <end position="172"/>
    </location>
</feature>
<reference evidence="2 3" key="1">
    <citation type="submission" date="2015-11" db="EMBL/GenBank/DDBJ databases">
        <title>Genomic analysis of 38 Legionella species identifies large and diverse effector repertoires.</title>
        <authorList>
            <person name="Burstein D."/>
            <person name="Amaro F."/>
            <person name="Zusman T."/>
            <person name="Lifshitz Z."/>
            <person name="Cohen O."/>
            <person name="Gilbert J.A."/>
            <person name="Pupko T."/>
            <person name="Shuman H.A."/>
            <person name="Segal G."/>
        </authorList>
    </citation>
    <scope>NUCLEOTIDE SEQUENCE [LARGE SCALE GENOMIC DNA]</scope>
    <source>
        <strain evidence="2 3">ATCC 49655</strain>
    </source>
</reference>
<name>A0A0W0Z952_9GAMM</name>
<evidence type="ECO:0000313" key="2">
    <source>
        <dbReference type="EMBL" id="KTD65623.1"/>
    </source>
</evidence>
<dbReference type="STRING" id="1122169.Lsha_0232"/>
<dbReference type="PANTHER" id="PTHR43130:SF15">
    <property type="entry name" value="THIJ_PFPI FAMILY PROTEIN (AFU_ORTHOLOGUE AFUA_5G14240)"/>
    <property type="match status" value="1"/>
</dbReference>
<dbReference type="PATRIC" id="fig|1122169.6.peg.259"/>
<protein>
    <submittedName>
        <fullName evidence="2">ThiJ/PfpI family protein</fullName>
    </submittedName>
</protein>
<dbReference type="EMBL" id="LNYW01000010">
    <property type="protein sequence ID" value="KTD65623.1"/>
    <property type="molecule type" value="Genomic_DNA"/>
</dbReference>
<dbReference type="CDD" id="cd03139">
    <property type="entry name" value="GATase1_PfpI_2"/>
    <property type="match status" value="1"/>
</dbReference>
<keyword evidence="3" id="KW-1185">Reference proteome</keyword>
<dbReference type="InterPro" id="IPR002818">
    <property type="entry name" value="DJ-1/PfpI"/>
</dbReference>
<proteinExistence type="predicted"/>
<dbReference type="PANTHER" id="PTHR43130">
    <property type="entry name" value="ARAC-FAMILY TRANSCRIPTIONAL REGULATOR"/>
    <property type="match status" value="1"/>
</dbReference>
<accession>A0A0W0Z952</accession>
<dbReference type="eggNOG" id="COG0693">
    <property type="taxonomic scope" value="Bacteria"/>
</dbReference>
<evidence type="ECO:0000259" key="1">
    <source>
        <dbReference type="Pfam" id="PF01965"/>
    </source>
</evidence>
<organism evidence="2 3">
    <name type="scientific">Legionella shakespearei DSM 23087</name>
    <dbReference type="NCBI Taxonomy" id="1122169"/>
    <lineage>
        <taxon>Bacteria</taxon>
        <taxon>Pseudomonadati</taxon>
        <taxon>Pseudomonadota</taxon>
        <taxon>Gammaproteobacteria</taxon>
        <taxon>Legionellales</taxon>
        <taxon>Legionellaceae</taxon>
        <taxon>Legionella</taxon>
    </lineage>
</organism>
<dbReference type="SUPFAM" id="SSF52317">
    <property type="entry name" value="Class I glutamine amidotransferase-like"/>
    <property type="match status" value="1"/>
</dbReference>
<evidence type="ECO:0000313" key="3">
    <source>
        <dbReference type="Proteomes" id="UP000054600"/>
    </source>
</evidence>
<dbReference type="Gene3D" id="3.40.50.880">
    <property type="match status" value="1"/>
</dbReference>
<dbReference type="Pfam" id="PF01965">
    <property type="entry name" value="DJ-1_PfpI"/>
    <property type="match status" value="1"/>
</dbReference>
<comment type="caution">
    <text evidence="2">The sequence shown here is derived from an EMBL/GenBank/DDBJ whole genome shotgun (WGS) entry which is preliminary data.</text>
</comment>
<sequence length="204" mass="22587">MTQHSALKTLGIVLFPDFETLDVFGPLEMFGMLPDKLNVVFISQHQGLVKSIHGQRVQTDFGWGDAPHLDYMLIPGGMGTRREVNNQPLLDWIKDKSDHTDITLSVCTGAALLAKAGVLDGHKATTNKLAFNWVMEQGPQVNWIKKARWVDDGHVVTSSGISAGIDMSLYVIARLFGTQVRDDVAKRAEYTLNTDPSMDPFMTD</sequence>